<dbReference type="SMART" id="SM00465">
    <property type="entry name" value="GIYc"/>
    <property type="match status" value="1"/>
</dbReference>
<protein>
    <submittedName>
        <fullName evidence="3">Excinuclease ABC C subunit domain protein</fullName>
    </submittedName>
    <submittedName>
        <fullName evidence="4">GIY-YIG domain protein</fullName>
    </submittedName>
</protein>
<dbReference type="PANTHER" id="PTHR34477:SF1">
    <property type="entry name" value="UPF0213 PROTEIN YHBQ"/>
    <property type="match status" value="1"/>
</dbReference>
<dbReference type="PANTHER" id="PTHR34477">
    <property type="entry name" value="UPF0213 PROTEIN YHBQ"/>
    <property type="match status" value="1"/>
</dbReference>
<dbReference type="KEGG" id="fsu:Fisuc_1256"/>
<accession>C9RQM2</accession>
<dbReference type="Proteomes" id="UP000000517">
    <property type="component" value="Chromosome"/>
</dbReference>
<evidence type="ECO:0000313" key="4">
    <source>
        <dbReference type="EMBL" id="ADL26624.1"/>
    </source>
</evidence>
<dbReference type="PROSITE" id="PS50164">
    <property type="entry name" value="GIY_YIG"/>
    <property type="match status" value="1"/>
</dbReference>
<dbReference type="SUPFAM" id="SSF82771">
    <property type="entry name" value="GIY-YIG endonuclease"/>
    <property type="match status" value="1"/>
</dbReference>
<dbReference type="AlphaFoldDB" id="C9RQM2"/>
<reference evidence="3 6" key="1">
    <citation type="submission" date="2009-10" db="EMBL/GenBank/DDBJ databases">
        <title>Complete sequence of Fibrobacter succinogenes subsp. succinogenes S85.</title>
        <authorList>
            <consortium name="US DOE Joint Genome Institute"/>
            <person name="Lucas S."/>
            <person name="Copeland A."/>
            <person name="Lapidus A."/>
            <person name="Glavina del Rio T."/>
            <person name="Tice H."/>
            <person name="Bruce D."/>
            <person name="Goodwin L."/>
            <person name="Pitluck S."/>
            <person name="Chertkov O."/>
            <person name="Detter J.C."/>
            <person name="Han C."/>
            <person name="Tapia R."/>
            <person name="Larimer F."/>
            <person name="Land M."/>
            <person name="Hauser L."/>
            <person name="Kyrpides N."/>
            <person name="Mikhailova N."/>
            <person name="Weimer P.J."/>
            <person name="Stevenson D.M."/>
            <person name="Boyum J."/>
            <person name="Brumm P.I."/>
            <person name="Mead D."/>
        </authorList>
    </citation>
    <scope>NUCLEOTIDE SEQUENCE [LARGE SCALE GENOMIC DNA]</scope>
    <source>
        <strain evidence="6">ATCC 19169 / S85</strain>
        <strain evidence="3">S85</strain>
    </source>
</reference>
<dbReference type="eggNOG" id="COG2827">
    <property type="taxonomic scope" value="Bacteria"/>
</dbReference>
<dbReference type="OrthoDB" id="9797095at2"/>
<dbReference type="InterPro" id="IPR050190">
    <property type="entry name" value="UPF0213_domain"/>
</dbReference>
<dbReference type="STRING" id="59374.FSU_1719"/>
<dbReference type="InterPro" id="IPR035901">
    <property type="entry name" value="GIY-YIG_endonuc_sf"/>
</dbReference>
<sequence>MPASEPASPYTVMTKAHFVYMLRCKGDRIYTGYAVDVDARYEEHCSGRGARFTKAFPPECILQTFELETREEALRLEARIKKLKRPQKELLAAGDPALEGALRAGLGERLKPKKKRRKKRV</sequence>
<dbReference type="RefSeq" id="WP_014545973.1">
    <property type="nucleotide sequence ID" value="NC_013410.1"/>
</dbReference>
<keyword evidence="6" id="KW-1185">Reference proteome</keyword>
<dbReference type="Gene3D" id="3.40.1440.10">
    <property type="entry name" value="GIY-YIG endonuclease"/>
    <property type="match status" value="1"/>
</dbReference>
<evidence type="ECO:0000313" key="5">
    <source>
        <dbReference type="Proteomes" id="UP000000517"/>
    </source>
</evidence>
<evidence type="ECO:0000259" key="2">
    <source>
        <dbReference type="PROSITE" id="PS50164"/>
    </source>
</evidence>
<proteinExistence type="inferred from homology"/>
<feature type="domain" description="GIY-YIG" evidence="2">
    <location>
        <begin position="15"/>
        <end position="90"/>
    </location>
</feature>
<dbReference type="EMBL" id="CP002158">
    <property type="protein sequence ID" value="ADL26624.1"/>
    <property type="molecule type" value="Genomic_DNA"/>
</dbReference>
<dbReference type="InterPro" id="IPR000305">
    <property type="entry name" value="GIY-YIG_endonuc"/>
</dbReference>
<evidence type="ECO:0000256" key="1">
    <source>
        <dbReference type="ARBA" id="ARBA00007435"/>
    </source>
</evidence>
<evidence type="ECO:0000313" key="6">
    <source>
        <dbReference type="Proteomes" id="UP000001497"/>
    </source>
</evidence>
<organism evidence="4 5">
    <name type="scientific">Fibrobacter succinogenes (strain ATCC 19169 / S85)</name>
    <dbReference type="NCBI Taxonomy" id="59374"/>
    <lineage>
        <taxon>Bacteria</taxon>
        <taxon>Pseudomonadati</taxon>
        <taxon>Fibrobacterota</taxon>
        <taxon>Fibrobacteria</taxon>
        <taxon>Fibrobacterales</taxon>
        <taxon>Fibrobacteraceae</taxon>
        <taxon>Fibrobacter</taxon>
    </lineage>
</organism>
<dbReference type="KEGG" id="fsc:FSU_1719"/>
<dbReference type="HOGENOM" id="CLU_135650_0_1_0"/>
<dbReference type="Pfam" id="PF01541">
    <property type="entry name" value="GIY-YIG"/>
    <property type="match status" value="1"/>
</dbReference>
<reference evidence="5" key="2">
    <citation type="submission" date="2010-08" db="EMBL/GenBank/DDBJ databases">
        <title>Complete sequence of Fibrobacter succinogenes subsp. succinogenes S85.</title>
        <authorList>
            <person name="Durkin A.S."/>
            <person name="Nelson K.E."/>
            <person name="Morrison M."/>
            <person name="Forsberg C.W."/>
            <person name="Wilson D.B."/>
            <person name="Russell J.B."/>
            <person name="Cann I.K.O."/>
            <person name="Mackie R.I."/>
            <person name="White B.A."/>
        </authorList>
    </citation>
    <scope>NUCLEOTIDE SEQUENCE [LARGE SCALE GENOMIC DNA]</scope>
    <source>
        <strain evidence="5">ATCC 19169 / S85</strain>
    </source>
</reference>
<gene>
    <name evidence="3" type="ordered locus">Fisuc_1256</name>
    <name evidence="4" type="ordered locus">FSU_1719</name>
</gene>
<dbReference type="Proteomes" id="UP000001497">
    <property type="component" value="Chromosome"/>
</dbReference>
<evidence type="ECO:0000313" key="3">
    <source>
        <dbReference type="EMBL" id="ACX74858.1"/>
    </source>
</evidence>
<dbReference type="EMBL" id="CP001792">
    <property type="protein sequence ID" value="ACX74858.1"/>
    <property type="molecule type" value="Genomic_DNA"/>
</dbReference>
<name>C9RQM2_FIBSS</name>
<dbReference type="CDD" id="cd10456">
    <property type="entry name" value="GIY-YIG_UPF0213"/>
    <property type="match status" value="1"/>
</dbReference>
<comment type="similarity">
    <text evidence="1">Belongs to the UPF0213 family.</text>
</comment>
<reference evidence="4" key="3">
    <citation type="submission" date="2010-08" db="EMBL/GenBank/DDBJ databases">
        <authorList>
            <person name="Durkin A.S."/>
            <person name="Nelson K.E."/>
            <person name="Morrison M."/>
            <person name="Forsberg C.W."/>
            <person name="Wilson D.B."/>
            <person name="Russell J.B."/>
            <person name="Cann I.K.O."/>
            <person name="Mackie R.I."/>
            <person name="White B.A."/>
        </authorList>
    </citation>
    <scope>NUCLEOTIDE SEQUENCE</scope>
    <source>
        <strain evidence="4">S85</strain>
    </source>
</reference>